<sequence>MESSGSANKKDEIEGYEDDKSRTRIIALAVREAVAVAFGVNDADWNAACRSIIQNDLLTTTEKSTIIALLNQKKQINEKKEIIFPLGTLKIKNWSHKQK</sequence>
<dbReference type="Proteomes" id="UP000234323">
    <property type="component" value="Unassembled WGS sequence"/>
</dbReference>
<protein>
    <submittedName>
        <fullName evidence="2">Uncharacterized protein</fullName>
    </submittedName>
</protein>
<dbReference type="OrthoDB" id="2341651at2759"/>
<dbReference type="Proteomes" id="UP000232688">
    <property type="component" value="Unassembled WGS sequence"/>
</dbReference>
<keyword evidence="4" id="KW-1185">Reference proteome</keyword>
<evidence type="ECO:0000313" key="4">
    <source>
        <dbReference type="Proteomes" id="UP000234323"/>
    </source>
</evidence>
<name>A0A2I1ERU7_9GLOM</name>
<reference evidence="2 4" key="1">
    <citation type="submission" date="2015-10" db="EMBL/GenBank/DDBJ databases">
        <title>Genome analyses suggest a sexual origin of heterokaryosis in a supposedly ancient asexual fungus.</title>
        <authorList>
            <person name="Ropars J."/>
            <person name="Sedzielewska K."/>
            <person name="Noel J."/>
            <person name="Charron P."/>
            <person name="Farinelli L."/>
            <person name="Marton T."/>
            <person name="Kruger M."/>
            <person name="Pelin A."/>
            <person name="Brachmann A."/>
            <person name="Corradi N."/>
        </authorList>
    </citation>
    <scope>NUCLEOTIDE SEQUENCE [LARGE SCALE GENOMIC DNA]</scope>
    <source>
        <strain evidence="2 4">A4</strain>
    </source>
</reference>
<dbReference type="VEuPathDB" id="FungiDB:RhiirFUN_002993"/>
<dbReference type="VEuPathDB" id="FungiDB:RhiirA1_464313"/>
<gene>
    <name evidence="1" type="ORF">RhiirA1_464313</name>
    <name evidence="2" type="ORF">RhiirA4_453283</name>
</gene>
<organism evidence="2 4">
    <name type="scientific">Rhizophagus irregularis</name>
    <dbReference type="NCBI Taxonomy" id="588596"/>
    <lineage>
        <taxon>Eukaryota</taxon>
        <taxon>Fungi</taxon>
        <taxon>Fungi incertae sedis</taxon>
        <taxon>Mucoromycota</taxon>
        <taxon>Glomeromycotina</taxon>
        <taxon>Glomeromycetes</taxon>
        <taxon>Glomerales</taxon>
        <taxon>Glomeraceae</taxon>
        <taxon>Rhizophagus</taxon>
    </lineage>
</organism>
<evidence type="ECO:0000313" key="1">
    <source>
        <dbReference type="EMBL" id="PKC63041.1"/>
    </source>
</evidence>
<accession>A0A2I1ERU7</accession>
<dbReference type="VEuPathDB" id="FungiDB:FUN_021161"/>
<reference evidence="1 3" key="2">
    <citation type="submission" date="2017-10" db="EMBL/GenBank/DDBJ databases">
        <title>Extensive intraspecific genome diversity in a model arbuscular mycorrhizal fungus.</title>
        <authorList>
            <person name="Chen E.C.H."/>
            <person name="Morin E."/>
            <person name="Baudet D."/>
            <person name="Noel J."/>
            <person name="Ndikumana S."/>
            <person name="Charron P."/>
            <person name="St-Onge C."/>
            <person name="Giorgi J."/>
            <person name="Grigoriev I.V."/>
            <person name="Roux C."/>
            <person name="Martin F.M."/>
            <person name="Corradi N."/>
        </authorList>
    </citation>
    <scope>NUCLEOTIDE SEQUENCE [LARGE SCALE GENOMIC DNA]</scope>
    <source>
        <strain evidence="1 3">A1</strain>
    </source>
</reference>
<evidence type="ECO:0000313" key="3">
    <source>
        <dbReference type="Proteomes" id="UP000232688"/>
    </source>
</evidence>
<dbReference type="AlphaFoldDB" id="A0A2I1ERU7"/>
<dbReference type="EMBL" id="LLXI01000085">
    <property type="protein sequence ID" value="PKY39988.1"/>
    <property type="molecule type" value="Genomic_DNA"/>
</dbReference>
<evidence type="ECO:0000313" key="2">
    <source>
        <dbReference type="EMBL" id="PKY39988.1"/>
    </source>
</evidence>
<reference evidence="1 3" key="3">
    <citation type="submission" date="2017-10" db="EMBL/GenBank/DDBJ databases">
        <title>Genome analyses suggest a sexual origin of heterokaryosis in a supposedly ancient asexual fungus.</title>
        <authorList>
            <person name="Corradi N."/>
            <person name="Sedzielewska K."/>
            <person name="Noel J."/>
            <person name="Charron P."/>
            <person name="Farinelli L."/>
            <person name="Marton T."/>
            <person name="Kruger M."/>
            <person name="Pelin A."/>
            <person name="Brachmann A."/>
            <person name="Corradi N."/>
        </authorList>
    </citation>
    <scope>NUCLEOTIDE SEQUENCE [LARGE SCALE GENOMIC DNA]</scope>
    <source>
        <strain evidence="1 3">A1</strain>
    </source>
</reference>
<comment type="caution">
    <text evidence="2">The sequence shown here is derived from an EMBL/GenBank/DDBJ whole genome shotgun (WGS) entry which is preliminary data.</text>
</comment>
<dbReference type="EMBL" id="LLXH01000780">
    <property type="protein sequence ID" value="PKC63041.1"/>
    <property type="molecule type" value="Genomic_DNA"/>
</dbReference>
<proteinExistence type="predicted"/>